<accession>A0A3G5ABY5</accession>
<name>A0A3G5ABY5_9VIRU</name>
<proteinExistence type="predicted"/>
<sequence length="43" mass="5107">MGMLINVKNVEGFIEHLNISIDVNCAVFIRKRKRYKNRVMENI</sequence>
<reference evidence="1" key="1">
    <citation type="submission" date="2018-10" db="EMBL/GenBank/DDBJ databases">
        <title>Hidden diversity of soil giant viruses.</title>
        <authorList>
            <person name="Schulz F."/>
            <person name="Alteio L."/>
            <person name="Goudeau D."/>
            <person name="Ryan E.M."/>
            <person name="Malmstrom R.R."/>
            <person name="Blanchard J."/>
            <person name="Woyke T."/>
        </authorList>
    </citation>
    <scope>NUCLEOTIDE SEQUENCE</scope>
    <source>
        <strain evidence="1">HYV1</strain>
    </source>
</reference>
<protein>
    <submittedName>
        <fullName evidence="1">Uncharacterized protein</fullName>
    </submittedName>
</protein>
<gene>
    <name evidence="1" type="ORF">Hyperionvirus36_13</name>
</gene>
<organism evidence="1">
    <name type="scientific">Hyperionvirus sp</name>
    <dbReference type="NCBI Taxonomy" id="2487770"/>
    <lineage>
        <taxon>Viruses</taxon>
        <taxon>Varidnaviria</taxon>
        <taxon>Bamfordvirae</taxon>
        <taxon>Nucleocytoviricota</taxon>
        <taxon>Megaviricetes</taxon>
        <taxon>Imitervirales</taxon>
        <taxon>Mimiviridae</taxon>
        <taxon>Klosneuvirinae</taxon>
    </lineage>
</organism>
<dbReference type="EMBL" id="MK072418">
    <property type="protein sequence ID" value="AYV84736.1"/>
    <property type="molecule type" value="Genomic_DNA"/>
</dbReference>
<evidence type="ECO:0000313" key="1">
    <source>
        <dbReference type="EMBL" id="AYV84736.1"/>
    </source>
</evidence>